<comment type="caution">
    <text evidence="9">The sequence shown here is derived from an EMBL/GenBank/DDBJ whole genome shotgun (WGS) entry which is preliminary data.</text>
</comment>
<dbReference type="InterPro" id="IPR015943">
    <property type="entry name" value="WD40/YVTN_repeat-like_dom_sf"/>
</dbReference>
<dbReference type="InterPro" id="IPR050482">
    <property type="entry name" value="Sensor_HK_TwoCompSys"/>
</dbReference>
<accession>A0ABU4PJ73</accession>
<gene>
    <name evidence="9" type="ORF">SIL82_08210</name>
</gene>
<dbReference type="InterPro" id="IPR003594">
    <property type="entry name" value="HATPase_dom"/>
</dbReference>
<feature type="domain" description="Two component regulator three Y" evidence="7">
    <location>
        <begin position="679"/>
        <end position="739"/>
    </location>
</feature>
<dbReference type="EMBL" id="JAWXXV010000001">
    <property type="protein sequence ID" value="MDX5984243.1"/>
    <property type="molecule type" value="Genomic_DNA"/>
</dbReference>
<keyword evidence="4" id="KW-0812">Transmembrane</keyword>
<evidence type="ECO:0000259" key="7">
    <source>
        <dbReference type="Pfam" id="PF07495"/>
    </source>
</evidence>
<feature type="domain" description="Signal transduction histidine kinase subgroup 3 dimerisation and phosphoacceptor" evidence="8">
    <location>
        <begin position="786"/>
        <end position="850"/>
    </location>
</feature>
<dbReference type="InterPro" id="IPR036890">
    <property type="entry name" value="HATPase_C_sf"/>
</dbReference>
<evidence type="ECO:0000256" key="4">
    <source>
        <dbReference type="SAM" id="Phobius"/>
    </source>
</evidence>
<dbReference type="Pfam" id="PF02518">
    <property type="entry name" value="HATPase_c"/>
    <property type="match status" value="1"/>
</dbReference>
<evidence type="ECO:0000256" key="3">
    <source>
        <dbReference type="ARBA" id="ARBA00023012"/>
    </source>
</evidence>
<keyword evidence="10" id="KW-1185">Reference proteome</keyword>
<dbReference type="PANTHER" id="PTHR24421">
    <property type="entry name" value="NITRATE/NITRITE SENSOR PROTEIN NARX-RELATED"/>
    <property type="match status" value="1"/>
</dbReference>
<dbReference type="Gene3D" id="1.20.5.1930">
    <property type="match status" value="1"/>
</dbReference>
<feature type="signal peptide" evidence="5">
    <location>
        <begin position="1"/>
        <end position="26"/>
    </location>
</feature>
<keyword evidence="4" id="KW-0472">Membrane</keyword>
<keyword evidence="3" id="KW-0902">Two-component regulatory system</keyword>
<dbReference type="Gene3D" id="2.60.40.10">
    <property type="entry name" value="Immunoglobulins"/>
    <property type="match status" value="1"/>
</dbReference>
<evidence type="ECO:0000313" key="9">
    <source>
        <dbReference type="EMBL" id="MDX5984243.1"/>
    </source>
</evidence>
<organism evidence="9 10">
    <name type="scientific">Sphingomonas echinoides</name>
    <dbReference type="NCBI Taxonomy" id="59803"/>
    <lineage>
        <taxon>Bacteria</taxon>
        <taxon>Pseudomonadati</taxon>
        <taxon>Pseudomonadota</taxon>
        <taxon>Alphaproteobacteria</taxon>
        <taxon>Sphingomonadales</taxon>
        <taxon>Sphingomonadaceae</taxon>
        <taxon>Sphingomonas</taxon>
    </lineage>
</organism>
<dbReference type="Gene3D" id="3.30.565.10">
    <property type="entry name" value="Histidine kinase-like ATPase, C-terminal domain"/>
    <property type="match status" value="1"/>
</dbReference>
<dbReference type="InterPro" id="IPR011110">
    <property type="entry name" value="Reg_prop"/>
</dbReference>
<proteinExistence type="predicted"/>
<keyword evidence="5" id="KW-0732">Signal</keyword>
<dbReference type="Pfam" id="PF07495">
    <property type="entry name" value="Y_Y_Y"/>
    <property type="match status" value="1"/>
</dbReference>
<dbReference type="RefSeq" id="WP_010403627.1">
    <property type="nucleotide sequence ID" value="NZ_JAWXXV010000001.1"/>
</dbReference>
<evidence type="ECO:0000256" key="5">
    <source>
        <dbReference type="SAM" id="SignalP"/>
    </source>
</evidence>
<keyword evidence="2" id="KW-0418">Kinase</keyword>
<keyword evidence="4" id="KW-1133">Transmembrane helix</keyword>
<evidence type="ECO:0000256" key="1">
    <source>
        <dbReference type="ARBA" id="ARBA00022679"/>
    </source>
</evidence>
<dbReference type="SUPFAM" id="SSF63829">
    <property type="entry name" value="Calcium-dependent phosphotriesterase"/>
    <property type="match status" value="1"/>
</dbReference>
<feature type="transmembrane region" description="Helical" evidence="4">
    <location>
        <begin position="747"/>
        <end position="767"/>
    </location>
</feature>
<protein>
    <submittedName>
        <fullName evidence="9">Triple tyrosine motif-containing protein</fullName>
    </submittedName>
</protein>
<dbReference type="CDD" id="cd16917">
    <property type="entry name" value="HATPase_UhpB-NarQ-NarX-like"/>
    <property type="match status" value="1"/>
</dbReference>
<feature type="chain" id="PRO_5046275232" evidence="5">
    <location>
        <begin position="27"/>
        <end position="1016"/>
    </location>
</feature>
<evidence type="ECO:0000259" key="8">
    <source>
        <dbReference type="Pfam" id="PF07730"/>
    </source>
</evidence>
<name>A0ABU4PJ73_9SPHN</name>
<dbReference type="Pfam" id="PF07494">
    <property type="entry name" value="Reg_prop"/>
    <property type="match status" value="2"/>
</dbReference>
<feature type="domain" description="Histidine kinase/HSP90-like ATPase" evidence="6">
    <location>
        <begin position="889"/>
        <end position="982"/>
    </location>
</feature>
<dbReference type="InterPro" id="IPR013783">
    <property type="entry name" value="Ig-like_fold"/>
</dbReference>
<evidence type="ECO:0000313" key="10">
    <source>
        <dbReference type="Proteomes" id="UP001279660"/>
    </source>
</evidence>
<dbReference type="Proteomes" id="UP001279660">
    <property type="component" value="Unassembled WGS sequence"/>
</dbReference>
<evidence type="ECO:0000256" key="2">
    <source>
        <dbReference type="ARBA" id="ARBA00022777"/>
    </source>
</evidence>
<dbReference type="Pfam" id="PF07730">
    <property type="entry name" value="HisKA_3"/>
    <property type="match status" value="1"/>
</dbReference>
<reference evidence="9 10" key="1">
    <citation type="submission" date="2023-11" db="EMBL/GenBank/DDBJ databases">
        <title>MicrobeMod: A computational toolkit for identifying prokaryotic methylation and restriction-modification with nanopore sequencing.</title>
        <authorList>
            <person name="Crits-Christoph A."/>
            <person name="Kang S.C."/>
            <person name="Lee H."/>
            <person name="Ostrov N."/>
        </authorList>
    </citation>
    <scope>NUCLEOTIDE SEQUENCE [LARGE SCALE GENOMIC DNA]</scope>
    <source>
        <strain evidence="9 10">ATCC 14820</strain>
    </source>
</reference>
<dbReference type="SUPFAM" id="SSF55874">
    <property type="entry name" value="ATPase domain of HSP90 chaperone/DNA topoisomerase II/histidine kinase"/>
    <property type="match status" value="1"/>
</dbReference>
<sequence>MSGCARALLFGALFALLLSLPRPVCAQGPSRAPEQFHHSNWTIEDGAPPDIWAIAQTADGFLWLGTGGGLYRFDGIRFEEIRPRIGKLPSRNITALLATDDGDLWLGSYDGQIARLRNGTLTGFGAANDSVDRFTRGPDGTVWAGFWRGPRHLARFDGAHWRWIPNDSRVVPGKLGSLIAARDGTVWASTERQILRLRPGDTALTPVAWAQPGDRLVGTRSGGIAILHTGVPRAGQTVYQETSLGLPAFWLPGGTPEIKRALIDRQETLWWTGGKGGVSRLLPPADGTTARAEQWADRQGLSANAAVPVFEDREGAIWVGTNLGLDRFRRARVVRADAFGPSPYKAYLQTVLADGTIYVVTRTQTLTRAARDGSLSPVLHLASPPAAIAADGNRLIVEQRGHLFVLHRDRLVPLGLPVLSGRMATWSRDKDGTPTIAVRGQGVLQPVHGGWRLLRSTGVPTLDRKLEIPFTGAVGRWFYADDRLIGCARGVCTPISRGVDVGRINIVVPGETEQGAVLVGGDSGLAIGRGDRFESLTSDRFPVLVGITGIARGAGDIVWLSGLRGVVQTTQAALARTLSSGRPLAYRLFTMADGVPGAAQQDASYSTALRGGDGRIWLAASHGIAWIDPNRLKPNPAAPPVLIRSVSADGREVALAPNLTIAAGTRRIQIDYAALSLLDPDRVQFRYRLSGVDEAWVDPGQRRQATYTNVAPGRWTFQVIAANADGVWNTRGASIELTVAPTFYQTWLFRVAVAAIAGMILAGLYRIRKRAIEERTRRLIAAQVAERERIARELHDTLLQGMQAMMLRFQAVGNILAPDSRAHDMLESALERGDDVLLEGRDRVRNLRPENRTTLQSALHAIAGQIGDGLTIEIVEQGLPRTLCDPVIDELAAIAREALTNTLWHAQATHATVTLDFTRWSMRMSVRDNGRGFSARILEQGAKPGHFGLPGMRERAAKLAAVLTLSNRDGGGAEVVITVPARIAYARPRSVLQRATDTAAAWLAHLRGRSGGNPLS</sequence>
<dbReference type="InterPro" id="IPR011123">
    <property type="entry name" value="Y_Y_Y"/>
</dbReference>
<evidence type="ECO:0000259" key="6">
    <source>
        <dbReference type="Pfam" id="PF02518"/>
    </source>
</evidence>
<dbReference type="PANTHER" id="PTHR24421:SF62">
    <property type="entry name" value="SENSORY TRANSDUCTION HISTIDINE KINASE"/>
    <property type="match status" value="1"/>
</dbReference>
<keyword evidence="1" id="KW-0808">Transferase</keyword>
<dbReference type="InterPro" id="IPR011712">
    <property type="entry name" value="Sig_transdc_His_kin_sub3_dim/P"/>
</dbReference>
<dbReference type="Gene3D" id="2.130.10.10">
    <property type="entry name" value="YVTN repeat-like/Quinoprotein amine dehydrogenase"/>
    <property type="match status" value="2"/>
</dbReference>